<accession>A0ACD1BGX3</accession>
<dbReference type="Proteomes" id="UP000594603">
    <property type="component" value="Plasmid p2"/>
</dbReference>
<reference evidence="1" key="1">
    <citation type="submission" date="2020-04" db="EMBL/GenBank/DDBJ databases">
        <title>A novel bacterium ('Candidatus Sarcina troglodytae' sp. nov.) linked to a protracted, uniformly lethal epizootic among sanctuary western chimpanzees (Pan troglodytes verus) in Sierra Leone.</title>
        <authorList>
            <person name="Owens L.A."/>
            <person name="Colitti B."/>
            <person name="Hirji I."/>
            <person name="Pizaro A."/>
            <person name="Jaffe J.E."/>
            <person name="Moittie S."/>
            <person name="Bishop-Lilly K.A."/>
            <person name="Estrella L.A."/>
            <person name="Voegtly L.J."/>
            <person name="Kuhn J.H."/>
            <person name="Suen G."/>
            <person name="Deblois C.L."/>
            <person name="Dunn C."/>
            <person name="Juan-Salles C."/>
            <person name="Goldberg T.L."/>
        </authorList>
    </citation>
    <scope>NUCLEOTIDE SEQUENCE</scope>
    <source>
        <strain evidence="1">JB2</strain>
    </source>
</reference>
<protein>
    <submittedName>
        <fullName evidence="1">Phage tail protein</fullName>
    </submittedName>
</protein>
<gene>
    <name evidence="1" type="ORF">HH195_11985</name>
</gene>
<proteinExistence type="predicted"/>
<sequence length="210" mass="23831">MAQQVTKGRRMGLKDVYVALVTSDTTAEYVTDTPVLLARALSAKITEKKTTDTLYSDDTIEDFVESLDSIDVEIDLADLDPQQESLLRGSTFANGFLVDNENDLSNTVAIGWRARRTDGKYEFVWLYCGRFNQDSENDYETRGDKIKTQSRTLKGSFRPRFKDGDWRIRVNEAYLQDSYTSAKTAIQSWFSKVQEKAENTQSNTISPSSN</sequence>
<evidence type="ECO:0000313" key="1">
    <source>
        <dbReference type="EMBL" id="QPJ86685.1"/>
    </source>
</evidence>
<organism evidence="1 2">
    <name type="scientific">Candidatus Sarcina troglodytae</name>
    <dbReference type="NCBI Taxonomy" id="2726954"/>
    <lineage>
        <taxon>Bacteria</taxon>
        <taxon>Bacillati</taxon>
        <taxon>Bacillota</taxon>
        <taxon>Clostridia</taxon>
        <taxon>Eubacteriales</taxon>
        <taxon>Clostridiaceae</taxon>
        <taxon>Sarcina</taxon>
    </lineage>
</organism>
<keyword evidence="1" id="KW-0614">Plasmid</keyword>
<keyword evidence="2" id="KW-1185">Reference proteome</keyword>
<geneLocation type="plasmid" evidence="1 2">
    <name>p2</name>
</geneLocation>
<evidence type="ECO:0000313" key="2">
    <source>
        <dbReference type="Proteomes" id="UP000594603"/>
    </source>
</evidence>
<dbReference type="EMBL" id="CP051756">
    <property type="protein sequence ID" value="QPJ86685.1"/>
    <property type="molecule type" value="Genomic_DNA"/>
</dbReference>
<name>A0ACD1BGX3_9CLOT</name>